<accession>A0AAW2ZLV2</accession>
<dbReference type="PANTHER" id="PTHR46788:SF1">
    <property type="entry name" value="EF-HAND CALCIUM-BINDING DOMAIN-CONTAINING PROTEIN 5"/>
    <property type="match status" value="1"/>
</dbReference>
<sequence length="439" mass="48713">VDAGVFSVECIAAVHANEDDVSLVLGRTVEKEKNESYFHVLEKKEITTAINVSNAAFFDSEDDQNIPHGDSAIVIPITNESTGKVVAVINIDAAIQLTQEEKEQVDKIAKTIGKLTQEIDVREKLTSISNSALEWIKSTTNAKSAYFGILQDDNTIRYVAATEGNENMIGRTLERGSGVTFDAIDSGNMKYVPNISKDPRIKLFNEGMQRTGSFATVPIKSSSNQIIGVLSVDKLGTQDTFSPEELKNIQLSASIMGDSVDMLRRNELDTLQAQKLAIDSELTSQKQKTKTFFLSKMLSACRRELESLDNKALTELISYKTPPPAVHKIIKGVLYLLGHKKKDITEWDQCRKALKDNFLKKVSTYDPTSIQKKVKFSNCRTALKDLDYETVEKKSSGPAALLFNFTQITLQLRESAVQLRKSKLTNVSTAVEESDEEDV</sequence>
<evidence type="ECO:0000259" key="1">
    <source>
        <dbReference type="Pfam" id="PF13185"/>
    </source>
</evidence>
<dbReference type="AlphaFoldDB" id="A0AAW2ZLV2"/>
<dbReference type="InterPro" id="IPR003018">
    <property type="entry name" value="GAF"/>
</dbReference>
<protein>
    <submittedName>
        <fullName evidence="2">EFCAB5</fullName>
    </submittedName>
</protein>
<evidence type="ECO:0000313" key="2">
    <source>
        <dbReference type="EMBL" id="KAL0490264.1"/>
    </source>
</evidence>
<feature type="domain" description="GAF" evidence="1">
    <location>
        <begin position="125"/>
        <end position="258"/>
    </location>
</feature>
<organism evidence="2 3">
    <name type="scientific">Acrasis kona</name>
    <dbReference type="NCBI Taxonomy" id="1008807"/>
    <lineage>
        <taxon>Eukaryota</taxon>
        <taxon>Discoba</taxon>
        <taxon>Heterolobosea</taxon>
        <taxon>Tetramitia</taxon>
        <taxon>Eutetramitia</taxon>
        <taxon>Acrasidae</taxon>
        <taxon>Acrasis</taxon>
    </lineage>
</organism>
<reference evidence="2 3" key="1">
    <citation type="submission" date="2024-03" db="EMBL/GenBank/DDBJ databases">
        <title>The Acrasis kona genome and developmental transcriptomes reveal deep origins of eukaryotic multicellular pathways.</title>
        <authorList>
            <person name="Sheikh S."/>
            <person name="Fu C.-J."/>
            <person name="Brown M.W."/>
            <person name="Baldauf S.L."/>
        </authorList>
    </citation>
    <scope>NUCLEOTIDE SEQUENCE [LARGE SCALE GENOMIC DNA]</scope>
    <source>
        <strain evidence="2 3">ATCC MYA-3509</strain>
    </source>
</reference>
<dbReference type="InterPro" id="IPR029016">
    <property type="entry name" value="GAF-like_dom_sf"/>
</dbReference>
<feature type="non-terminal residue" evidence="2">
    <location>
        <position position="1"/>
    </location>
</feature>
<proteinExistence type="predicted"/>
<dbReference type="Pfam" id="PF13185">
    <property type="entry name" value="GAF_2"/>
    <property type="match status" value="1"/>
</dbReference>
<dbReference type="EMBL" id="JAOPGA020001659">
    <property type="protein sequence ID" value="KAL0490264.1"/>
    <property type="molecule type" value="Genomic_DNA"/>
</dbReference>
<dbReference type="PANTHER" id="PTHR46788">
    <property type="entry name" value="EF-HAND CALCIUM-BINDING DOMAIN-CONTAINING PROTEIN 5"/>
    <property type="match status" value="1"/>
</dbReference>
<dbReference type="Proteomes" id="UP001431209">
    <property type="component" value="Unassembled WGS sequence"/>
</dbReference>
<dbReference type="Gene3D" id="3.30.450.40">
    <property type="match status" value="1"/>
</dbReference>
<name>A0AAW2ZLV2_9EUKA</name>
<dbReference type="SUPFAM" id="SSF55781">
    <property type="entry name" value="GAF domain-like"/>
    <property type="match status" value="1"/>
</dbReference>
<evidence type="ECO:0000313" key="3">
    <source>
        <dbReference type="Proteomes" id="UP001431209"/>
    </source>
</evidence>
<dbReference type="Gene3D" id="1.20.920.60">
    <property type="match status" value="1"/>
</dbReference>
<comment type="caution">
    <text evidence="2">The sequence shown here is derived from an EMBL/GenBank/DDBJ whole genome shotgun (WGS) entry which is preliminary data.</text>
</comment>
<gene>
    <name evidence="2" type="ORF">AKO1_006450</name>
</gene>
<keyword evidence="3" id="KW-1185">Reference proteome</keyword>